<sequence length="709" mass="79930">MYGTMNSGSGHKARTRTVLFAVLGLACQLSTSHVIPPYNDSLAPQSFYENPLHSRKEDDPTSFGWVRRFAAIGDSYTSGVGSGLQLGGLFHNLGDWWCSRYDLSYPMMVKNELGSGVEDMQYTACMGDQIPAIYDQAKALKGDIDLLTLTAGGNDLCLADIIKNCVVLPFFGEESCNEILKKAKDNLDNIVGDGISQLLTALDDKMAKDGIVVYNSYAQFFNTENEDCATKQSWALTPWIVYVWPDKLQTPLTMTVARRKKFNELTVGLNDLIRKKVNDMKGKVKYNLGFSSWDVWPSESVKGRMCDPSSTGSYPDPKQPDLLFFKPDTRNTWFKLPGKKRRAEDDQEVEAEEKIVHSPQEGEAFAPLTKEDLEQLRAAFPEPPKRDLDSRRVDRSIYRSSLWNSVNPSAAALKKLDARAPSPPGCPGDPGPWMPNLGKFLPDFFGRIFHPNEDGHNAMASFMVAKTIDMRAKVLGLSPEVCKITDEFKCSKKDGGKAYATANTLDETYKKFCEDLKPPGDDVYGWTKKQKYYEGTLDEHEYVLSLEVPAQKYDKQQCLDSMERIIHGCDGSDPENPMNWKFGGKWKRDEYTYEVNIKRDNRPWPAPKEADGWCKGKYKFLFSDFEIKGKGWSSWDYGQDTLLKKARDCLGKGVTKWKFEYFDKPDEDGYEWKSTFRTPVFVSNRCFRNNKVAFGAGGFTHGCTGDSGA</sequence>
<accession>A0A168JJE6</accession>
<gene>
    <name evidence="2" type="ORF">LEL_00065</name>
</gene>
<dbReference type="GO" id="GO:0016788">
    <property type="term" value="F:hydrolase activity, acting on ester bonds"/>
    <property type="evidence" value="ECO:0007669"/>
    <property type="project" value="InterPro"/>
</dbReference>
<dbReference type="PANTHER" id="PTHR37981:SF1">
    <property type="entry name" value="SGNH HYDROLASE-TYPE ESTERASE DOMAIN-CONTAINING PROTEIN"/>
    <property type="match status" value="1"/>
</dbReference>
<dbReference type="EMBL" id="AZHF01000001">
    <property type="protein sequence ID" value="OAA80520.1"/>
    <property type="molecule type" value="Genomic_DNA"/>
</dbReference>
<dbReference type="SUPFAM" id="SSF52266">
    <property type="entry name" value="SGNH hydrolase"/>
    <property type="match status" value="1"/>
</dbReference>
<keyword evidence="2" id="KW-0378">Hydrolase</keyword>
<keyword evidence="1" id="KW-0732">Signal</keyword>
<evidence type="ECO:0000313" key="2">
    <source>
        <dbReference type="EMBL" id="OAA80520.1"/>
    </source>
</evidence>
<dbReference type="CDD" id="cd01823">
    <property type="entry name" value="SEST_like"/>
    <property type="match status" value="1"/>
</dbReference>
<dbReference type="Proteomes" id="UP000076881">
    <property type="component" value="Unassembled WGS sequence"/>
</dbReference>
<dbReference type="OrthoDB" id="1896086at2759"/>
<feature type="chain" id="PRO_5007898179" evidence="1">
    <location>
        <begin position="33"/>
        <end position="709"/>
    </location>
</feature>
<dbReference type="Gene3D" id="3.40.50.1110">
    <property type="entry name" value="SGNH hydrolase"/>
    <property type="match status" value="1"/>
</dbReference>
<comment type="caution">
    <text evidence="2">The sequence shown here is derived from an EMBL/GenBank/DDBJ whole genome shotgun (WGS) entry which is preliminary data.</text>
</comment>
<reference evidence="2 3" key="1">
    <citation type="journal article" date="2016" name="Genome Biol. Evol.">
        <title>Divergent and convergent evolution of fungal pathogenicity.</title>
        <authorList>
            <person name="Shang Y."/>
            <person name="Xiao G."/>
            <person name="Zheng P."/>
            <person name="Cen K."/>
            <person name="Zhan S."/>
            <person name="Wang C."/>
        </authorList>
    </citation>
    <scope>NUCLEOTIDE SEQUENCE [LARGE SCALE GENOMIC DNA]</scope>
    <source>
        <strain evidence="2 3">RCEF 1005</strain>
    </source>
</reference>
<evidence type="ECO:0000256" key="1">
    <source>
        <dbReference type="SAM" id="SignalP"/>
    </source>
</evidence>
<dbReference type="Pfam" id="PF18647">
    <property type="entry name" value="Fungal_lectin_2"/>
    <property type="match status" value="1"/>
</dbReference>
<name>A0A168JJE6_CORDF</name>
<dbReference type="GO" id="GO:0006629">
    <property type="term" value="P:lipid metabolic process"/>
    <property type="evidence" value="ECO:0007669"/>
    <property type="project" value="TreeGrafter"/>
</dbReference>
<protein>
    <submittedName>
        <fullName evidence="2">Esterase, SGNH hydrolase-type, subgroup</fullName>
    </submittedName>
</protein>
<feature type="signal peptide" evidence="1">
    <location>
        <begin position="1"/>
        <end position="32"/>
    </location>
</feature>
<dbReference type="STRING" id="1081108.A0A168JJE6"/>
<dbReference type="PANTHER" id="PTHR37981">
    <property type="entry name" value="LIPASE 2"/>
    <property type="match status" value="1"/>
</dbReference>
<dbReference type="InterPro" id="IPR036514">
    <property type="entry name" value="SGNH_hydro_sf"/>
</dbReference>
<proteinExistence type="predicted"/>
<organism evidence="2 3">
    <name type="scientific">Akanthomyces lecanii RCEF 1005</name>
    <dbReference type="NCBI Taxonomy" id="1081108"/>
    <lineage>
        <taxon>Eukaryota</taxon>
        <taxon>Fungi</taxon>
        <taxon>Dikarya</taxon>
        <taxon>Ascomycota</taxon>
        <taxon>Pezizomycotina</taxon>
        <taxon>Sordariomycetes</taxon>
        <taxon>Hypocreomycetidae</taxon>
        <taxon>Hypocreales</taxon>
        <taxon>Cordycipitaceae</taxon>
        <taxon>Akanthomyces</taxon>
        <taxon>Cordyceps confragosa</taxon>
    </lineage>
</organism>
<dbReference type="InterPro" id="IPR037460">
    <property type="entry name" value="SEST-like"/>
</dbReference>
<keyword evidence="3" id="KW-1185">Reference proteome</keyword>
<evidence type="ECO:0000313" key="3">
    <source>
        <dbReference type="Proteomes" id="UP000076881"/>
    </source>
</evidence>
<dbReference type="AlphaFoldDB" id="A0A168JJE6"/>